<dbReference type="InterPro" id="IPR019748">
    <property type="entry name" value="FERM_central"/>
</dbReference>
<reference evidence="17 18" key="1">
    <citation type="submission" date="2015-04" db="EMBL/GenBank/DDBJ databases">
        <authorList>
            <person name="Syromyatnikov M.Y."/>
            <person name="Popov V.N."/>
        </authorList>
    </citation>
    <scope>NUCLEOTIDE SEQUENCE [LARGE SCALE GENOMIC DNA]</scope>
</reference>
<dbReference type="Pfam" id="PF21998">
    <property type="entry name" value="FERM_C1_MyoVII"/>
    <property type="match status" value="1"/>
</dbReference>
<evidence type="ECO:0000256" key="6">
    <source>
        <dbReference type="ARBA" id="ARBA00022741"/>
    </source>
</evidence>
<feature type="domain" description="MyTH4" evidence="15">
    <location>
        <begin position="1690"/>
        <end position="1836"/>
    </location>
</feature>
<dbReference type="Pfam" id="PF24123">
    <property type="entry name" value="Myosin_VII_N"/>
    <property type="match status" value="1"/>
</dbReference>
<dbReference type="PROSITE" id="PS50057">
    <property type="entry name" value="FERM_3"/>
    <property type="match status" value="2"/>
</dbReference>
<protein>
    <submittedName>
        <fullName evidence="17">CLUMA_CG013811, isoform A</fullName>
    </submittedName>
</protein>
<dbReference type="CDD" id="cd01381">
    <property type="entry name" value="MYSc_Myo7"/>
    <property type="match status" value="1"/>
</dbReference>
<dbReference type="EMBL" id="CVRI01000054">
    <property type="protein sequence ID" value="CRL00550.1"/>
    <property type="molecule type" value="Genomic_DNA"/>
</dbReference>
<dbReference type="GO" id="GO:0005737">
    <property type="term" value="C:cytoplasm"/>
    <property type="evidence" value="ECO:0007669"/>
    <property type="project" value="UniProtKB-SubCell"/>
</dbReference>
<dbReference type="Gene3D" id="1.20.58.530">
    <property type="match status" value="1"/>
</dbReference>
<dbReference type="InterPro" id="IPR036028">
    <property type="entry name" value="SH3-like_dom_sf"/>
</dbReference>
<evidence type="ECO:0000313" key="17">
    <source>
        <dbReference type="EMBL" id="CRL00550.1"/>
    </source>
</evidence>
<dbReference type="Pfam" id="PF00063">
    <property type="entry name" value="Myosin_head"/>
    <property type="match status" value="1"/>
</dbReference>
<feature type="domain" description="SH3" evidence="13">
    <location>
        <begin position="1551"/>
        <end position="1618"/>
    </location>
</feature>
<evidence type="ECO:0000256" key="8">
    <source>
        <dbReference type="ARBA" id="ARBA00023123"/>
    </source>
</evidence>
<dbReference type="InterPro" id="IPR036961">
    <property type="entry name" value="Kinesin_motor_dom_sf"/>
</dbReference>
<dbReference type="InterPro" id="IPR027417">
    <property type="entry name" value="P-loop_NTPase"/>
</dbReference>
<dbReference type="GO" id="GO:0016459">
    <property type="term" value="C:myosin complex"/>
    <property type="evidence" value="ECO:0007669"/>
    <property type="project" value="UniProtKB-KW"/>
</dbReference>
<dbReference type="GO" id="GO:0009888">
    <property type="term" value="P:tissue development"/>
    <property type="evidence" value="ECO:0007669"/>
    <property type="project" value="UniProtKB-ARBA"/>
</dbReference>
<dbReference type="InterPro" id="IPR041793">
    <property type="entry name" value="MyoVII_FERM_C1"/>
</dbReference>
<keyword evidence="3 11" id="KW-0728">SH3 domain</keyword>
<dbReference type="STRING" id="568069.A0A1J1IN78"/>
<dbReference type="InterPro" id="IPR011993">
    <property type="entry name" value="PH-like_dom_sf"/>
</dbReference>
<gene>
    <name evidence="17" type="primary">similar to Myosin-VIIa</name>
    <name evidence="17" type="ORF">CLUMA_CG013811</name>
</gene>
<feature type="domain" description="MyTH4" evidence="15">
    <location>
        <begin position="1006"/>
        <end position="1238"/>
    </location>
</feature>
<dbReference type="Gene3D" id="1.10.10.820">
    <property type="match status" value="1"/>
</dbReference>
<dbReference type="Gene3D" id="1.20.80.10">
    <property type="match status" value="2"/>
</dbReference>
<dbReference type="SUPFAM" id="SSF52540">
    <property type="entry name" value="P-loop containing nucleoside triphosphate hydrolases"/>
    <property type="match status" value="1"/>
</dbReference>
<dbReference type="FunFam" id="1.10.10.820:FF:000001">
    <property type="entry name" value="Myosin heavy chain"/>
    <property type="match status" value="1"/>
</dbReference>
<dbReference type="PANTHER" id="PTHR22692:SF33">
    <property type="entry name" value="MYOSIN"/>
    <property type="match status" value="1"/>
</dbReference>
<evidence type="ECO:0000256" key="5">
    <source>
        <dbReference type="ARBA" id="ARBA00022737"/>
    </source>
</evidence>
<dbReference type="InterPro" id="IPR035963">
    <property type="entry name" value="FERM_2"/>
</dbReference>
<dbReference type="InterPro" id="IPR057130">
    <property type="entry name" value="Myosin_VII_N"/>
</dbReference>
<dbReference type="Pfam" id="PF00784">
    <property type="entry name" value="MyTH4"/>
    <property type="match status" value="2"/>
</dbReference>
<dbReference type="PRINTS" id="PR00193">
    <property type="entry name" value="MYOSINHEAVY"/>
</dbReference>
<comment type="subcellular location">
    <subcellularLocation>
        <location evidence="1">Cytoplasm</location>
    </subcellularLocation>
</comment>
<dbReference type="InterPro" id="IPR002404">
    <property type="entry name" value="IRS_PTB"/>
</dbReference>
<evidence type="ECO:0000259" key="13">
    <source>
        <dbReference type="PROSITE" id="PS50002"/>
    </source>
</evidence>
<dbReference type="Gene3D" id="1.25.40.530">
    <property type="entry name" value="MyTH4 domain"/>
    <property type="match status" value="2"/>
</dbReference>
<dbReference type="SMART" id="SM00242">
    <property type="entry name" value="MYSc"/>
    <property type="match status" value="1"/>
</dbReference>
<dbReference type="InterPro" id="IPR001452">
    <property type="entry name" value="SH3_domain"/>
</dbReference>
<dbReference type="InterPro" id="IPR051567">
    <property type="entry name" value="Unconventional_Myosin_ATPase"/>
</dbReference>
<feature type="binding site" evidence="12">
    <location>
        <begin position="157"/>
        <end position="164"/>
    </location>
    <ligand>
        <name>ATP</name>
        <dbReference type="ChEBI" id="CHEBI:30616"/>
    </ligand>
</feature>
<dbReference type="PANTHER" id="PTHR22692">
    <property type="entry name" value="MYOSIN VII, XV"/>
    <property type="match status" value="1"/>
</dbReference>
<keyword evidence="9 12" id="KW-0505">Motor protein</keyword>
<dbReference type="Gene3D" id="1.20.5.4820">
    <property type="match status" value="1"/>
</dbReference>
<dbReference type="InterPro" id="IPR000048">
    <property type="entry name" value="IQ_motif_EF-hand-BS"/>
</dbReference>
<dbReference type="OrthoDB" id="6108017at2759"/>
<dbReference type="SMART" id="SM00295">
    <property type="entry name" value="B41"/>
    <property type="match status" value="2"/>
</dbReference>
<keyword evidence="4" id="KW-0963">Cytoplasm</keyword>
<dbReference type="SMART" id="SM00139">
    <property type="entry name" value="MyTH4"/>
    <property type="match status" value="2"/>
</dbReference>
<dbReference type="CDD" id="cd13199">
    <property type="entry name" value="FERM_C2_MyoVII"/>
    <property type="match status" value="1"/>
</dbReference>
<organism evidence="17 18">
    <name type="scientific">Clunio marinus</name>
    <dbReference type="NCBI Taxonomy" id="568069"/>
    <lineage>
        <taxon>Eukaryota</taxon>
        <taxon>Metazoa</taxon>
        <taxon>Ecdysozoa</taxon>
        <taxon>Arthropoda</taxon>
        <taxon>Hexapoda</taxon>
        <taxon>Insecta</taxon>
        <taxon>Pterygota</taxon>
        <taxon>Neoptera</taxon>
        <taxon>Endopterygota</taxon>
        <taxon>Diptera</taxon>
        <taxon>Nematocera</taxon>
        <taxon>Chironomoidea</taxon>
        <taxon>Chironomidae</taxon>
        <taxon>Clunio</taxon>
    </lineage>
</organism>
<keyword evidence="7 12" id="KW-0067">ATP-binding</keyword>
<dbReference type="Gene3D" id="3.40.850.10">
    <property type="entry name" value="Kinesin motor domain"/>
    <property type="match status" value="1"/>
</dbReference>
<evidence type="ECO:0000256" key="2">
    <source>
        <dbReference type="ARBA" id="ARBA00008314"/>
    </source>
</evidence>
<dbReference type="InterPro" id="IPR029071">
    <property type="entry name" value="Ubiquitin-like_domsf"/>
</dbReference>
<dbReference type="InterPro" id="IPR000299">
    <property type="entry name" value="FERM_domain"/>
</dbReference>
<dbReference type="PROSITE" id="PS50096">
    <property type="entry name" value="IQ"/>
    <property type="match status" value="1"/>
</dbReference>
<dbReference type="Gene3D" id="2.30.29.30">
    <property type="entry name" value="Pleckstrin-homology domain (PH domain)/Phosphotyrosine-binding domain (PTB)"/>
    <property type="match status" value="2"/>
</dbReference>
<evidence type="ECO:0000313" key="18">
    <source>
        <dbReference type="Proteomes" id="UP000183832"/>
    </source>
</evidence>
<dbReference type="InterPro" id="IPR038185">
    <property type="entry name" value="MyTH4_dom_sf"/>
</dbReference>
<dbReference type="PROSITE" id="PS50002">
    <property type="entry name" value="SH3"/>
    <property type="match status" value="1"/>
</dbReference>
<evidence type="ECO:0000259" key="15">
    <source>
        <dbReference type="PROSITE" id="PS51016"/>
    </source>
</evidence>
<dbReference type="SUPFAM" id="SSF47031">
    <property type="entry name" value="Second domain of FERM"/>
    <property type="match status" value="2"/>
</dbReference>
<dbReference type="PROSITE" id="PS51456">
    <property type="entry name" value="MYOSIN_MOTOR"/>
    <property type="match status" value="1"/>
</dbReference>
<evidence type="ECO:0000259" key="14">
    <source>
        <dbReference type="PROSITE" id="PS50057"/>
    </source>
</evidence>
<evidence type="ECO:0000256" key="4">
    <source>
        <dbReference type="ARBA" id="ARBA00022490"/>
    </source>
</evidence>
<name>A0A1J1IN78_9DIPT</name>
<dbReference type="InterPro" id="IPR001609">
    <property type="entry name" value="Myosin_head_motor_dom-like"/>
</dbReference>
<dbReference type="GO" id="GO:0071944">
    <property type="term" value="C:cell periphery"/>
    <property type="evidence" value="ECO:0007669"/>
    <property type="project" value="UniProtKB-ARBA"/>
</dbReference>
<keyword evidence="10 12" id="KW-0009">Actin-binding</keyword>
<dbReference type="Proteomes" id="UP000183832">
    <property type="component" value="Unassembled WGS sequence"/>
</dbReference>
<evidence type="ECO:0000256" key="3">
    <source>
        <dbReference type="ARBA" id="ARBA00022443"/>
    </source>
</evidence>
<comment type="similarity">
    <text evidence="2 12">Belongs to the TRAFAC class myosin-kinesin ATPase superfamily. Myosin family.</text>
</comment>
<dbReference type="GO" id="GO:0003779">
    <property type="term" value="F:actin binding"/>
    <property type="evidence" value="ECO:0007669"/>
    <property type="project" value="UniProtKB-KW"/>
</dbReference>
<dbReference type="InterPro" id="IPR019749">
    <property type="entry name" value="Band_41_domain"/>
</dbReference>
<sequence>MQNFNEWVWVKPATKDVDDVPFAGKIIRTDKDKSLVVNDEGVEIWIFNKQILKSMHTTLTDTVDDMITMFELEEFTILRNLYMRYKQKKIYTYIGSMLVAINPYEILPIYTNNQINFYKNQTTATYRNEAPHIFAIGNNAYQEMILTKRNQCIVISGESGAGKTESTKLILQYLAAASGKHSWIEQQILESNPIMEAFGNAKTVRNDNSSRFGKYIDIYFNEKGAIEGAKIEHYLLEKSRIVSSNKGERNYHIFYAMLAGLSKEEKKKLELEDATKYNYLTSGGTIKCENRSDAQEFVSIKSAMKVLSFTDEEFDEVMKLLAAILHLGNLKYKATVVQNMDACEINDTINMSRIATMLGISKSSLEAALVQKTIFAHGERVISSLSKEQAIEARDAFVKAIYGKIFVMIVEKINKTIFKTLKRKSSIGVLDIFGFENFDKNGFEQLCINYANENLQQFFVKYIFKLEQEEYTNEGINWKNINFVDNQNILDMIGLKPMSIIALLNEETVFPKGSDTTLVAKLHQTHGTKNIYIKPKYDNSILFGIQHFAGGVFYDPNGFLEKNRDSFNVDLKELLMKSTNKFLLGLFVGGDDALETTKKSITLSLQFKNSLEALMKTLLACQPSFVRCIKPNELQKPHILDKSLCLRQLRYSGMMETAKIRKAGYAIRYSYKDFVNRYRFLAKGITIKTDVRAAATKICTEALSSIPTFALGRTKIFLKEEHDEHLEKMRSEIYERSIEIIQRGFRRILFRRFIKRHREAAIVFQKHFRARGYRQRFLIMRHGFHRLQAAIKSRELSGKYHDIRKSMIGLQARCRGFLTRLDLSGKITEKSRKMVEFAKLRVQEEQQLKREGNKHWKEEAESRFLARLTNLNKELKLDRENEIRRQHNINIEEQTKVVDDVFGFLSELQTPKMQPKNPRHTPTVRVSKLIRYLEEKSRNLKHIPSRLLSRPDDGTNTDDLMSIENDESQQPIPQQPAMKRYQEDLSAYSFQKFAATYFMSNVSHKFSKRHLKSSLLNLSIQSQLSAQALWITILRFMGDIGEAKYENEDEETSPSNTINNKMNVMQILTSTLSKGATKSREFQDFLKHGENELNRKLISQTLRKKNKLPKEVRELIENSSDLEHYQEWLNRRSSNIEKLHFIIGHGILREELRDEIFCQICKQLINNPNLISFKKGWILLSLCIGCFPPSDNFELYLRQFIRNGPQLYAPYCENRLDRTIQNGPRKQPPSWIELKACKTTEPITVTVHLMNEASVKLEIDSASTSEELCIAVAKAINLKDLLGFSLFITIMNKVMTLGCEHQFIFDAISSCEQFAKEQAISERNVKWQLYIQKEMFLPWHNPEDDQIATDLIYSQIIKGINYGDYICTSEKDIAMIAALCYYAEFGSKYDKVIMLKKMPEYMPKAVYKPNTIQEWEKLISAAFSKCRCVRDNLPKVAAKEDVVFFAKITWILKFSRFFEVQRIDVDNIDESENVFIFAINWTGVYLIDKQEQVILELSFTEITNVTHKEGISDKSESFTITTVANEILKFVSIDAATIFKWLNYLLTQLKKRSTFAVAIENFTKTSEDETYLELKKGDLVTLDQSGEKLLASNLTWASGSSKDKKGFFPIDSVYILPCIMPPKREILELFMKDKMKDRKQPKSVYNTLQRQKMYNLKKFAVDHFRPNIEISNAYATINTMRRQHVELWSYSREPIKSPLLMKLYGDSERTNDATKMFMFIMKYMGDLPQARDSLLNTEEIFKPAIEDEALRDELYCQIMKQLTENNIQSSEERGWDLMWLACGLVVPSQVLLKEVQEFLKTRPHPVAKESIQRLQKTIRSGNRRYPPYIVEVESIRQRTIQIYHKIYFPDDTDEAFLIESSTKAKDLIDLIVKTFKMKSSEGFSLFVKISDKVISVPEKQFIFDFIYELVNYIMESQMPSKTKDRNIQFHYQLFFLKKLWINFTPGRDQIADETFYFYQELPKYLNGYYKVWFSFITKSEAVKAGAVIYRAHFGLDRTKFQTQQGLINQLIPDDLFPDMKIDDWKKQIMNVYSKQIEMSESDCKLEFLKFLQQQETFGSTFFVVKQKTINYYPETLLIAINRLGFHILDPVKKQNLKSYGFSEMNFWSSGNTYFQITFGNMMGGVKLLCETTQGYKLDDLLSSYIQFYNSMK</sequence>
<keyword evidence="8 12" id="KW-0518">Myosin</keyword>
<dbReference type="GO" id="GO:0009887">
    <property type="term" value="P:animal organ morphogenesis"/>
    <property type="evidence" value="ECO:0007669"/>
    <property type="project" value="UniProtKB-ARBA"/>
</dbReference>
<dbReference type="CDD" id="cd17093">
    <property type="entry name" value="FERM2_F1_Myosin-VII"/>
    <property type="match status" value="1"/>
</dbReference>
<dbReference type="GO" id="GO:0030182">
    <property type="term" value="P:neuron differentiation"/>
    <property type="evidence" value="ECO:0007669"/>
    <property type="project" value="UniProtKB-ARBA"/>
</dbReference>
<dbReference type="GO" id="GO:0005524">
    <property type="term" value="F:ATP binding"/>
    <property type="evidence" value="ECO:0007669"/>
    <property type="project" value="UniProtKB-UniRule"/>
</dbReference>
<dbReference type="GO" id="GO:0120025">
    <property type="term" value="C:plasma membrane bounded cell projection"/>
    <property type="evidence" value="ECO:0007669"/>
    <property type="project" value="UniProtKB-ARBA"/>
</dbReference>
<keyword evidence="5" id="KW-0677">Repeat</keyword>
<feature type="domain" description="FERM" evidence="14">
    <location>
        <begin position="1842"/>
        <end position="2152"/>
    </location>
</feature>
<dbReference type="CDD" id="cd14473">
    <property type="entry name" value="FERM_B-lobe"/>
    <property type="match status" value="2"/>
</dbReference>
<dbReference type="SUPFAM" id="SSF54236">
    <property type="entry name" value="Ubiquitin-like"/>
    <property type="match status" value="2"/>
</dbReference>
<dbReference type="GO" id="GO:0003774">
    <property type="term" value="F:cytoskeletal motor activity"/>
    <property type="evidence" value="ECO:0007669"/>
    <property type="project" value="UniProtKB-UniRule"/>
</dbReference>
<dbReference type="InterPro" id="IPR041794">
    <property type="entry name" value="MyoVII_FERM_C2"/>
</dbReference>
<dbReference type="InterPro" id="IPR000857">
    <property type="entry name" value="MyTH4_dom"/>
</dbReference>
<dbReference type="PROSITE" id="PS51016">
    <property type="entry name" value="MYTH4"/>
    <property type="match status" value="2"/>
</dbReference>
<evidence type="ECO:0000256" key="11">
    <source>
        <dbReference type="PROSITE-ProRule" id="PRU00192"/>
    </source>
</evidence>
<dbReference type="SUPFAM" id="SSF50044">
    <property type="entry name" value="SH3-domain"/>
    <property type="match status" value="1"/>
</dbReference>
<dbReference type="Pfam" id="PF21989">
    <property type="entry name" value="RA_2"/>
    <property type="match status" value="2"/>
</dbReference>
<proteinExistence type="inferred from homology"/>
<evidence type="ECO:0000256" key="10">
    <source>
        <dbReference type="ARBA" id="ARBA00023203"/>
    </source>
</evidence>
<evidence type="ECO:0000256" key="1">
    <source>
        <dbReference type="ARBA" id="ARBA00004496"/>
    </source>
</evidence>
<dbReference type="InterPro" id="IPR036106">
    <property type="entry name" value="MYSc_Myo7"/>
</dbReference>
<evidence type="ECO:0000259" key="16">
    <source>
        <dbReference type="PROSITE" id="PS51456"/>
    </source>
</evidence>
<dbReference type="Gene3D" id="2.30.30.40">
    <property type="entry name" value="SH3 Domains"/>
    <property type="match status" value="1"/>
</dbReference>
<dbReference type="Pfam" id="PF02174">
    <property type="entry name" value="IRS"/>
    <property type="match status" value="1"/>
</dbReference>
<feature type="region of interest" description="Actin-binding" evidence="12">
    <location>
        <begin position="611"/>
        <end position="633"/>
    </location>
</feature>
<evidence type="ECO:0000256" key="7">
    <source>
        <dbReference type="ARBA" id="ARBA00022840"/>
    </source>
</evidence>
<accession>A0A1J1IN78</accession>
<keyword evidence="18" id="KW-1185">Reference proteome</keyword>
<keyword evidence="6 12" id="KW-0547">Nucleotide-binding</keyword>
<dbReference type="Gene3D" id="1.20.120.720">
    <property type="entry name" value="Myosin VI head, motor domain, U50 subdomain"/>
    <property type="match status" value="1"/>
</dbReference>
<dbReference type="InterPro" id="IPR014352">
    <property type="entry name" value="FERM/acyl-CoA-bd_prot_sf"/>
</dbReference>
<feature type="domain" description="FERM" evidence="14">
    <location>
        <begin position="1243"/>
        <end position="1554"/>
    </location>
</feature>
<feature type="domain" description="Myosin motor" evidence="16">
    <location>
        <begin position="61"/>
        <end position="731"/>
    </location>
</feature>
<evidence type="ECO:0000256" key="12">
    <source>
        <dbReference type="PROSITE-ProRule" id="PRU00782"/>
    </source>
</evidence>
<dbReference type="SUPFAM" id="SSF50729">
    <property type="entry name" value="PH domain-like"/>
    <property type="match status" value="1"/>
</dbReference>
<dbReference type="CDD" id="cd17092">
    <property type="entry name" value="FERM1_F1_Myosin-VII"/>
    <property type="match status" value="1"/>
</dbReference>
<evidence type="ECO:0000256" key="9">
    <source>
        <dbReference type="ARBA" id="ARBA00023175"/>
    </source>
</evidence>
<dbReference type="Gene3D" id="3.10.20.90">
    <property type="entry name" value="Phosphatidylinositol 3-kinase Catalytic Subunit, Chain A, domain 1"/>
    <property type="match status" value="2"/>
</dbReference>
<dbReference type="Pfam" id="PF00612">
    <property type="entry name" value="IQ"/>
    <property type="match status" value="1"/>
</dbReference>